<dbReference type="Gene3D" id="2.60.120.320">
    <property type="entry name" value="Thiamin pyrophosphokinase, thiamin-binding domain"/>
    <property type="match status" value="1"/>
</dbReference>
<dbReference type="InterPro" id="IPR007371">
    <property type="entry name" value="TPK_catalytic"/>
</dbReference>
<dbReference type="Pfam" id="PF04265">
    <property type="entry name" value="TPK_B1_binding"/>
    <property type="match status" value="1"/>
</dbReference>
<gene>
    <name evidence="13" type="ORF">KGM_208958</name>
</gene>
<dbReference type="eggNOG" id="KOG3153">
    <property type="taxonomic scope" value="Eukaryota"/>
</dbReference>
<dbReference type="InterPro" id="IPR007373">
    <property type="entry name" value="Thiamin_PyroPKinase_B1-bd"/>
</dbReference>
<dbReference type="SMART" id="SM00983">
    <property type="entry name" value="TPK_B1_binding"/>
    <property type="match status" value="1"/>
</dbReference>
<evidence type="ECO:0000256" key="9">
    <source>
        <dbReference type="ARBA" id="ARBA00055888"/>
    </source>
</evidence>
<dbReference type="InterPro" id="IPR036759">
    <property type="entry name" value="TPK_catalytic_sf"/>
</dbReference>
<dbReference type="Gene3D" id="3.40.50.10240">
    <property type="entry name" value="Thiamin pyrophosphokinase, catalytic domain"/>
    <property type="match status" value="1"/>
</dbReference>
<dbReference type="GO" id="GO:0004788">
    <property type="term" value="F:thiamine diphosphokinase activity"/>
    <property type="evidence" value="ECO:0007669"/>
    <property type="project" value="InterPro"/>
</dbReference>
<evidence type="ECO:0000256" key="6">
    <source>
        <dbReference type="ARBA" id="ARBA00022777"/>
    </source>
</evidence>
<evidence type="ECO:0000313" key="14">
    <source>
        <dbReference type="Proteomes" id="UP000007151"/>
    </source>
</evidence>
<dbReference type="Pfam" id="PF04263">
    <property type="entry name" value="TPK_catalytic"/>
    <property type="match status" value="1"/>
</dbReference>
<name>A0A212ESN4_DANPL</name>
<comment type="subunit">
    <text evidence="3">Homodimer.</text>
</comment>
<dbReference type="GO" id="GO:0030975">
    <property type="term" value="F:thiamine binding"/>
    <property type="evidence" value="ECO:0007669"/>
    <property type="project" value="InterPro"/>
</dbReference>
<dbReference type="Proteomes" id="UP000007151">
    <property type="component" value="Unassembled WGS sequence"/>
</dbReference>
<dbReference type="InterPro" id="IPR036371">
    <property type="entry name" value="TPK_B1-bd_sf"/>
</dbReference>
<dbReference type="KEGG" id="dpl:KGM_208958"/>
<keyword evidence="7" id="KW-0067">ATP-binding</keyword>
<evidence type="ECO:0000256" key="4">
    <source>
        <dbReference type="ARBA" id="ARBA00022679"/>
    </source>
</evidence>
<comment type="caution">
    <text evidence="13">The sequence shown here is derived from an EMBL/GenBank/DDBJ whole genome shotgun (WGS) entry which is preliminary data.</text>
</comment>
<evidence type="ECO:0000256" key="10">
    <source>
        <dbReference type="ARBA" id="ARBA00074758"/>
    </source>
</evidence>
<evidence type="ECO:0000313" key="13">
    <source>
        <dbReference type="EMBL" id="OWR44451.1"/>
    </source>
</evidence>
<dbReference type="SUPFAM" id="SSF63999">
    <property type="entry name" value="Thiamin pyrophosphokinase, catalytic domain"/>
    <property type="match status" value="1"/>
</dbReference>
<keyword evidence="14" id="KW-1185">Reference proteome</keyword>
<dbReference type="InterPro" id="IPR006282">
    <property type="entry name" value="Thi_PPkinase"/>
</dbReference>
<evidence type="ECO:0000256" key="2">
    <source>
        <dbReference type="ARBA" id="ARBA00006785"/>
    </source>
</evidence>
<dbReference type="GO" id="GO:0005524">
    <property type="term" value="F:ATP binding"/>
    <property type="evidence" value="ECO:0007669"/>
    <property type="project" value="UniProtKB-KW"/>
</dbReference>
<dbReference type="GO" id="GO:0009229">
    <property type="term" value="P:thiamine diphosphate biosynthetic process"/>
    <property type="evidence" value="ECO:0007669"/>
    <property type="project" value="InterPro"/>
</dbReference>
<keyword evidence="5" id="KW-0547">Nucleotide-binding</keyword>
<reference evidence="13 14" key="1">
    <citation type="journal article" date="2011" name="Cell">
        <title>The monarch butterfly genome yields insights into long-distance migration.</title>
        <authorList>
            <person name="Zhan S."/>
            <person name="Merlin C."/>
            <person name="Boore J.L."/>
            <person name="Reppert S.M."/>
        </authorList>
    </citation>
    <scope>NUCLEOTIDE SEQUENCE [LARGE SCALE GENOMIC DNA]</scope>
    <source>
        <strain evidence="13">F-2</strain>
    </source>
</reference>
<dbReference type="FunCoup" id="A0A212ESN4">
    <property type="interactions" value="409"/>
</dbReference>
<feature type="domain" description="Thiamin pyrophosphokinase thiamin-binding" evidence="12">
    <location>
        <begin position="245"/>
        <end position="315"/>
    </location>
</feature>
<dbReference type="FunFam" id="2.60.120.320:FF:000002">
    <property type="entry name" value="Thiamine pyrophosphokinase"/>
    <property type="match status" value="1"/>
</dbReference>
<dbReference type="STRING" id="278856.A0A212ESN4"/>
<evidence type="ECO:0000256" key="5">
    <source>
        <dbReference type="ARBA" id="ARBA00022741"/>
    </source>
</evidence>
<dbReference type="PANTHER" id="PTHR13622">
    <property type="entry name" value="THIAMIN PYROPHOSPHOKINASE"/>
    <property type="match status" value="1"/>
</dbReference>
<accession>A0A212ESN4</accession>
<evidence type="ECO:0000256" key="11">
    <source>
        <dbReference type="ARBA" id="ARBA00076797"/>
    </source>
</evidence>
<evidence type="ECO:0000256" key="3">
    <source>
        <dbReference type="ARBA" id="ARBA00011738"/>
    </source>
</evidence>
<dbReference type="PANTHER" id="PTHR13622:SF8">
    <property type="entry name" value="THIAMIN PYROPHOSPHOKINASE 1"/>
    <property type="match status" value="1"/>
</dbReference>
<dbReference type="FunFam" id="3.40.50.10240:FF:000006">
    <property type="entry name" value="Thiamin pyrophosphokinase 1"/>
    <property type="match status" value="1"/>
</dbReference>
<protein>
    <recommendedName>
        <fullName evidence="10">Thiamine pyrophosphokinase 1</fullName>
    </recommendedName>
    <alternativeName>
        <fullName evidence="11">Thiamin pyrophosphokinase 1</fullName>
    </alternativeName>
</protein>
<dbReference type="EMBL" id="AGBW02012778">
    <property type="protein sequence ID" value="OWR44451.1"/>
    <property type="molecule type" value="Genomic_DNA"/>
</dbReference>
<keyword evidence="4" id="KW-0808">Transferase</keyword>
<comment type="function">
    <text evidence="9">Catalyzes the phosphorylation of thiamine to thiamine pyrophosphate (TPP) utilizing UTP and therefore links the biosynthesis of TPP to pyrimidines metabolism. By producing thiamine pyrophosphate, a cofactor of the mitochondrial pyruvate dehydrogenase indirectly regulates pyruvate oxidation and lipogenesis. Although it can also catalyze thiamine phosphorylation using ATP and CTP in vitro, it does so with significantly lower efficiency and without physiological relevance evidence.</text>
</comment>
<keyword evidence="6" id="KW-0418">Kinase</keyword>
<evidence type="ECO:0000256" key="1">
    <source>
        <dbReference type="ARBA" id="ARBA00005078"/>
    </source>
</evidence>
<comment type="catalytic activity">
    <reaction evidence="8">
        <text>thiamine + UTP = thiamine diphosphate + UMP + H(+)</text>
        <dbReference type="Rhea" id="RHEA:79423"/>
        <dbReference type="ChEBI" id="CHEBI:15378"/>
        <dbReference type="ChEBI" id="CHEBI:18385"/>
        <dbReference type="ChEBI" id="CHEBI:46398"/>
        <dbReference type="ChEBI" id="CHEBI:57865"/>
        <dbReference type="ChEBI" id="CHEBI:58937"/>
    </reaction>
    <physiologicalReaction direction="left-to-right" evidence="8">
        <dbReference type="Rhea" id="RHEA:79424"/>
    </physiologicalReaction>
</comment>
<dbReference type="GO" id="GO:0016301">
    <property type="term" value="F:kinase activity"/>
    <property type="evidence" value="ECO:0007669"/>
    <property type="project" value="UniProtKB-KW"/>
</dbReference>
<evidence type="ECO:0000259" key="12">
    <source>
        <dbReference type="SMART" id="SM00983"/>
    </source>
</evidence>
<dbReference type="NCBIfam" id="TIGR01378">
    <property type="entry name" value="thi_PPkinase"/>
    <property type="match status" value="1"/>
</dbReference>
<dbReference type="SUPFAM" id="SSF63862">
    <property type="entry name" value="Thiamin pyrophosphokinase, substrate-binding domain"/>
    <property type="match status" value="1"/>
</dbReference>
<comment type="pathway">
    <text evidence="1">Cofactor biosynthesis; thiamine diphosphate biosynthesis; thiamine diphosphate from thiamine: step 1/1.</text>
</comment>
<dbReference type="GO" id="GO:0005829">
    <property type="term" value="C:cytosol"/>
    <property type="evidence" value="ECO:0007669"/>
    <property type="project" value="UniProtKB-ARBA"/>
</dbReference>
<evidence type="ECO:0000256" key="7">
    <source>
        <dbReference type="ARBA" id="ARBA00022840"/>
    </source>
</evidence>
<evidence type="ECO:0000256" key="8">
    <source>
        <dbReference type="ARBA" id="ARBA00050898"/>
    </source>
</evidence>
<dbReference type="CDD" id="cd07995">
    <property type="entry name" value="TPK"/>
    <property type="match status" value="1"/>
</dbReference>
<sequence>MFCKSMFDKHSYSRYLLLYKYLSAYEKSYRLDSNNILSNLNRIMTRNLALTKVSENHSDLSNNIIKCWKWNVNKILNVQENKKYAILILNCRITQKKDIIKRFWNEASLRITVDGGTSHWDKFLNHLSHDEQKSMKCPDLVTGDFDSISEEMLQKYKDKHCKIISTPDQDFTDFTKAIIELNNYCEENKVQMDYAVVMAQNSGRLDQILGNIQTLHLIKENRLLHPQTRVYMLSDDSISWLLHPGDHIIEIPLASRNGNAWCSLIPVGEPCISVTTSGLKWNLDNQKLNFGGLISTSNTFDGSDQVKVKCSHTLLWSMEIPTLM</sequence>
<dbReference type="GO" id="GO:0006772">
    <property type="term" value="P:thiamine metabolic process"/>
    <property type="evidence" value="ECO:0007669"/>
    <property type="project" value="InterPro"/>
</dbReference>
<comment type="similarity">
    <text evidence="2">Belongs to the thiamine pyrophosphokinase family.</text>
</comment>
<organism evidence="13 14">
    <name type="scientific">Danaus plexippus plexippus</name>
    <dbReference type="NCBI Taxonomy" id="278856"/>
    <lineage>
        <taxon>Eukaryota</taxon>
        <taxon>Metazoa</taxon>
        <taxon>Ecdysozoa</taxon>
        <taxon>Arthropoda</taxon>
        <taxon>Hexapoda</taxon>
        <taxon>Insecta</taxon>
        <taxon>Pterygota</taxon>
        <taxon>Neoptera</taxon>
        <taxon>Endopterygota</taxon>
        <taxon>Lepidoptera</taxon>
        <taxon>Glossata</taxon>
        <taxon>Ditrysia</taxon>
        <taxon>Papilionoidea</taxon>
        <taxon>Nymphalidae</taxon>
        <taxon>Danainae</taxon>
        <taxon>Danaini</taxon>
        <taxon>Danaina</taxon>
        <taxon>Danaus</taxon>
        <taxon>Danaus</taxon>
    </lineage>
</organism>
<proteinExistence type="inferred from homology"/>
<dbReference type="AlphaFoldDB" id="A0A212ESN4"/>